<sequence length="44" mass="5154">MDAPRFRRFGSFGASRYAKHAVLYRVRILLIAALTWLDDSQDRL</sequence>
<name>A0A7W7RR50_9ACTN</name>
<organism evidence="1 2">
    <name type="scientific">Streptosporangium album</name>
    <dbReference type="NCBI Taxonomy" id="47479"/>
    <lineage>
        <taxon>Bacteria</taxon>
        <taxon>Bacillati</taxon>
        <taxon>Actinomycetota</taxon>
        <taxon>Actinomycetes</taxon>
        <taxon>Streptosporangiales</taxon>
        <taxon>Streptosporangiaceae</taxon>
        <taxon>Streptosporangium</taxon>
    </lineage>
</organism>
<proteinExistence type="predicted"/>
<protein>
    <submittedName>
        <fullName evidence="1">Uncharacterized protein</fullName>
    </submittedName>
</protein>
<dbReference type="Proteomes" id="UP000534286">
    <property type="component" value="Unassembled WGS sequence"/>
</dbReference>
<dbReference type="AlphaFoldDB" id="A0A7W7RR50"/>
<gene>
    <name evidence="1" type="ORF">FHR32_000937</name>
</gene>
<evidence type="ECO:0000313" key="1">
    <source>
        <dbReference type="EMBL" id="MBB4936632.1"/>
    </source>
</evidence>
<comment type="caution">
    <text evidence="1">The sequence shown here is derived from an EMBL/GenBank/DDBJ whole genome shotgun (WGS) entry which is preliminary data.</text>
</comment>
<dbReference type="EMBL" id="JACHJU010000001">
    <property type="protein sequence ID" value="MBB4936632.1"/>
    <property type="molecule type" value="Genomic_DNA"/>
</dbReference>
<dbReference type="RefSeq" id="WP_281390831.1">
    <property type="nucleotide sequence ID" value="NZ_BAABEK010000107.1"/>
</dbReference>
<reference evidence="1 2" key="1">
    <citation type="submission" date="2020-08" db="EMBL/GenBank/DDBJ databases">
        <title>Sequencing the genomes of 1000 actinobacteria strains.</title>
        <authorList>
            <person name="Klenk H.-P."/>
        </authorList>
    </citation>
    <scope>NUCLEOTIDE SEQUENCE [LARGE SCALE GENOMIC DNA]</scope>
    <source>
        <strain evidence="1 2">DSM 43023</strain>
    </source>
</reference>
<accession>A0A7W7RR50</accession>
<evidence type="ECO:0000313" key="2">
    <source>
        <dbReference type="Proteomes" id="UP000534286"/>
    </source>
</evidence>
<keyword evidence="2" id="KW-1185">Reference proteome</keyword>